<gene>
    <name evidence="2" type="ORF">Bca52824_090792</name>
</gene>
<dbReference type="GO" id="GO:0003676">
    <property type="term" value="F:nucleic acid binding"/>
    <property type="evidence" value="ECO:0007669"/>
    <property type="project" value="InterPro"/>
</dbReference>
<dbReference type="InterPro" id="IPR044730">
    <property type="entry name" value="RNase_H-like_dom_plant"/>
</dbReference>
<protein>
    <recommendedName>
        <fullName evidence="1">RNase H type-1 domain-containing protein</fullName>
    </recommendedName>
</protein>
<dbReference type="SUPFAM" id="SSF53098">
    <property type="entry name" value="Ribonuclease H-like"/>
    <property type="match status" value="1"/>
</dbReference>
<dbReference type="InterPro" id="IPR002156">
    <property type="entry name" value="RNaseH_domain"/>
</dbReference>
<dbReference type="Pfam" id="PF13456">
    <property type="entry name" value="RVT_3"/>
    <property type="match status" value="1"/>
</dbReference>
<organism evidence="2 3">
    <name type="scientific">Brassica carinata</name>
    <name type="common">Ethiopian mustard</name>
    <name type="synonym">Abyssinian cabbage</name>
    <dbReference type="NCBI Taxonomy" id="52824"/>
    <lineage>
        <taxon>Eukaryota</taxon>
        <taxon>Viridiplantae</taxon>
        <taxon>Streptophyta</taxon>
        <taxon>Embryophyta</taxon>
        <taxon>Tracheophyta</taxon>
        <taxon>Spermatophyta</taxon>
        <taxon>Magnoliopsida</taxon>
        <taxon>eudicotyledons</taxon>
        <taxon>Gunneridae</taxon>
        <taxon>Pentapetalae</taxon>
        <taxon>rosids</taxon>
        <taxon>malvids</taxon>
        <taxon>Brassicales</taxon>
        <taxon>Brassicaceae</taxon>
        <taxon>Brassiceae</taxon>
        <taxon>Brassica</taxon>
    </lineage>
</organism>
<keyword evidence="3" id="KW-1185">Reference proteome</keyword>
<dbReference type="Gene3D" id="3.30.420.10">
    <property type="entry name" value="Ribonuclease H-like superfamily/Ribonuclease H"/>
    <property type="match status" value="1"/>
</dbReference>
<dbReference type="InterPro" id="IPR036397">
    <property type="entry name" value="RNaseH_sf"/>
</dbReference>
<evidence type="ECO:0000313" key="3">
    <source>
        <dbReference type="Proteomes" id="UP000886595"/>
    </source>
</evidence>
<evidence type="ECO:0000313" key="2">
    <source>
        <dbReference type="EMBL" id="KAG2240302.1"/>
    </source>
</evidence>
<evidence type="ECO:0000259" key="1">
    <source>
        <dbReference type="Pfam" id="PF13456"/>
    </source>
</evidence>
<name>A0A8X7TFY3_BRACI</name>
<comment type="caution">
    <text evidence="2">The sequence shown here is derived from an EMBL/GenBank/DDBJ whole genome shotgun (WGS) entry which is preliminary data.</text>
</comment>
<dbReference type="AlphaFoldDB" id="A0A8X7TFY3"/>
<dbReference type="CDD" id="cd06222">
    <property type="entry name" value="RNase_H_like"/>
    <property type="match status" value="1"/>
</dbReference>
<reference evidence="2 3" key="1">
    <citation type="submission" date="2020-02" db="EMBL/GenBank/DDBJ databases">
        <authorList>
            <person name="Ma Q."/>
            <person name="Huang Y."/>
            <person name="Song X."/>
            <person name="Pei D."/>
        </authorList>
    </citation>
    <scope>NUCLEOTIDE SEQUENCE [LARGE SCALE GENOMIC DNA]</scope>
    <source>
        <strain evidence="2">Sxm20200214</strain>
        <tissue evidence="2">Leaf</tissue>
    </source>
</reference>
<feature type="domain" description="RNase H type-1" evidence="1">
    <location>
        <begin position="9"/>
        <end position="52"/>
    </location>
</feature>
<accession>A0A8X7TFY3</accession>
<dbReference type="InterPro" id="IPR012337">
    <property type="entry name" value="RNaseH-like_sf"/>
</dbReference>
<proteinExistence type="predicted"/>
<dbReference type="Proteomes" id="UP000886595">
    <property type="component" value="Unassembled WGS sequence"/>
</dbReference>
<dbReference type="EMBL" id="JAAMPC010001582">
    <property type="protein sequence ID" value="KAG2240302.1"/>
    <property type="molecule type" value="Genomic_DNA"/>
</dbReference>
<sequence length="72" mass="8190">MHRSSNRPHVTSPLVAEALAVKAALFYAADKGFSRLNVFSDSKSFVNLLNSNLFNDWLHSLLFDITYQDFKL</sequence>
<dbReference type="GO" id="GO:0004523">
    <property type="term" value="F:RNA-DNA hybrid ribonuclease activity"/>
    <property type="evidence" value="ECO:0007669"/>
    <property type="project" value="InterPro"/>
</dbReference>